<keyword evidence="14" id="KW-1185">Reference proteome</keyword>
<dbReference type="Gene3D" id="2.170.140.10">
    <property type="entry name" value="Chitin binding domain"/>
    <property type="match status" value="1"/>
</dbReference>
<feature type="domain" description="GH18" evidence="13">
    <location>
        <begin position="497"/>
        <end position="874"/>
    </location>
</feature>
<keyword evidence="7 9" id="KW-0326">Glycosidase</keyword>
<keyword evidence="4 9" id="KW-0378">Hydrolase</keyword>
<dbReference type="Pfam" id="PF00704">
    <property type="entry name" value="Glyco_hydro_18"/>
    <property type="match status" value="1"/>
</dbReference>
<dbReference type="GO" id="GO:0005975">
    <property type="term" value="P:carbohydrate metabolic process"/>
    <property type="evidence" value="ECO:0007669"/>
    <property type="project" value="InterPro"/>
</dbReference>
<comment type="caution">
    <text evidence="8">Lacks conserved residue(s) required for the propagation of feature annotation.</text>
</comment>
<evidence type="ECO:0000313" key="14">
    <source>
        <dbReference type="Proteomes" id="UP000095281"/>
    </source>
</evidence>
<evidence type="ECO:0000259" key="13">
    <source>
        <dbReference type="PROSITE" id="PS51910"/>
    </source>
</evidence>
<protein>
    <submittedName>
        <fullName evidence="15">Kinesin-like protein</fullName>
    </submittedName>
</protein>
<dbReference type="InterPro" id="IPR001752">
    <property type="entry name" value="Kinesin_motor_dom"/>
</dbReference>
<dbReference type="SMART" id="SM00636">
    <property type="entry name" value="Glyco_18"/>
    <property type="match status" value="1"/>
</dbReference>
<dbReference type="InterPro" id="IPR029070">
    <property type="entry name" value="Chitinase_insertion_sf"/>
</dbReference>
<keyword evidence="3" id="KW-0547">Nucleotide-binding</keyword>
<dbReference type="InterPro" id="IPR019821">
    <property type="entry name" value="Kinesin_motor_CS"/>
</dbReference>
<dbReference type="Gene3D" id="3.40.850.10">
    <property type="entry name" value="Kinesin motor domain"/>
    <property type="match status" value="1"/>
</dbReference>
<comment type="similarity">
    <text evidence="8">Belongs to the TRAFAC class myosin-kinesin ATPase superfamily. Kinesin family.</text>
</comment>
<dbReference type="GO" id="GO:0005576">
    <property type="term" value="C:extracellular region"/>
    <property type="evidence" value="ECO:0007669"/>
    <property type="project" value="InterPro"/>
</dbReference>
<feature type="coiled-coil region" evidence="10">
    <location>
        <begin position="281"/>
        <end position="329"/>
    </location>
</feature>
<dbReference type="Pfam" id="PF00225">
    <property type="entry name" value="Kinesin"/>
    <property type="match status" value="1"/>
</dbReference>
<dbReference type="Proteomes" id="UP000095281">
    <property type="component" value="Unplaced"/>
</dbReference>
<dbReference type="Pfam" id="PF01607">
    <property type="entry name" value="CBM_14"/>
    <property type="match status" value="1"/>
</dbReference>
<dbReference type="InterPro" id="IPR011583">
    <property type="entry name" value="Chitinase_II/V-like_cat"/>
</dbReference>
<dbReference type="GO" id="GO:0008017">
    <property type="term" value="F:microtubule binding"/>
    <property type="evidence" value="ECO:0007669"/>
    <property type="project" value="InterPro"/>
</dbReference>
<keyword evidence="2" id="KW-0147">Chitin-binding</keyword>
<dbReference type="InterPro" id="IPR002557">
    <property type="entry name" value="Chitin-bd_dom"/>
</dbReference>
<dbReference type="GO" id="GO:0005524">
    <property type="term" value="F:ATP binding"/>
    <property type="evidence" value="ECO:0007669"/>
    <property type="project" value="UniProtKB-KW"/>
</dbReference>
<name>A0A1I8B2Y8_MELHA</name>
<dbReference type="PANTHER" id="PTHR11177">
    <property type="entry name" value="CHITINASE"/>
    <property type="match status" value="1"/>
</dbReference>
<proteinExistence type="inferred from homology"/>
<dbReference type="GO" id="GO:0003777">
    <property type="term" value="F:microtubule motor activity"/>
    <property type="evidence" value="ECO:0007669"/>
    <property type="project" value="InterPro"/>
</dbReference>
<dbReference type="PROSITE" id="PS00411">
    <property type="entry name" value="KINESIN_MOTOR_1"/>
    <property type="match status" value="1"/>
</dbReference>
<dbReference type="Gene3D" id="3.20.20.80">
    <property type="entry name" value="Glycosidases"/>
    <property type="match status" value="2"/>
</dbReference>
<evidence type="ECO:0000313" key="15">
    <source>
        <dbReference type="WBParaSite" id="MhA1_Contig1278.frz3.fgene1"/>
    </source>
</evidence>
<evidence type="ECO:0000256" key="9">
    <source>
        <dbReference type="RuleBase" id="RU000489"/>
    </source>
</evidence>
<dbReference type="SUPFAM" id="SSF51445">
    <property type="entry name" value="(Trans)glycosidases"/>
    <property type="match status" value="1"/>
</dbReference>
<dbReference type="PROSITE" id="PS01095">
    <property type="entry name" value="GH18_1"/>
    <property type="match status" value="1"/>
</dbReference>
<dbReference type="PRINTS" id="PR00380">
    <property type="entry name" value="KINESINHEAVY"/>
</dbReference>
<dbReference type="InterPro" id="IPR017853">
    <property type="entry name" value="GH"/>
</dbReference>
<keyword evidence="10" id="KW-0175">Coiled coil</keyword>
<feature type="domain" description="Chitin-binding type-2" evidence="12">
    <location>
        <begin position="996"/>
        <end position="1057"/>
    </location>
</feature>
<evidence type="ECO:0000256" key="7">
    <source>
        <dbReference type="ARBA" id="ARBA00023295"/>
    </source>
</evidence>
<dbReference type="PROSITE" id="PS50067">
    <property type="entry name" value="KINESIN_MOTOR_2"/>
    <property type="match status" value="1"/>
</dbReference>
<evidence type="ECO:0000256" key="2">
    <source>
        <dbReference type="ARBA" id="ARBA00022669"/>
    </source>
</evidence>
<evidence type="ECO:0000256" key="1">
    <source>
        <dbReference type="ARBA" id="ARBA00009121"/>
    </source>
</evidence>
<dbReference type="InterPro" id="IPR001579">
    <property type="entry name" value="Glyco_hydro_18_chit_AS"/>
</dbReference>
<accession>A0A1I8B2Y8</accession>
<evidence type="ECO:0000256" key="8">
    <source>
        <dbReference type="PROSITE-ProRule" id="PRU00283"/>
    </source>
</evidence>
<dbReference type="InterPro" id="IPR036961">
    <property type="entry name" value="Kinesin_motor_dom_sf"/>
</dbReference>
<dbReference type="SMART" id="SM00129">
    <property type="entry name" value="KISc"/>
    <property type="match status" value="1"/>
</dbReference>
<dbReference type="PANTHER" id="PTHR11177:SF400">
    <property type="entry name" value="ENDOCHITINASE-RELATED"/>
    <property type="match status" value="1"/>
</dbReference>
<dbReference type="SUPFAM" id="SSF54556">
    <property type="entry name" value="Chitinase insertion domain"/>
    <property type="match status" value="1"/>
</dbReference>
<evidence type="ECO:0000256" key="6">
    <source>
        <dbReference type="ARBA" id="ARBA00023157"/>
    </source>
</evidence>
<reference evidence="15" key="1">
    <citation type="submission" date="2016-11" db="UniProtKB">
        <authorList>
            <consortium name="WormBaseParasite"/>
        </authorList>
    </citation>
    <scope>IDENTIFICATION</scope>
</reference>
<comment type="similarity">
    <text evidence="1">Belongs to the glycosyl hydrolase 18 family. Chitinase class II subfamily.</text>
</comment>
<dbReference type="CDD" id="cd02872">
    <property type="entry name" value="GH18_chitolectin_chitotriosidase"/>
    <property type="match status" value="1"/>
</dbReference>
<dbReference type="SUPFAM" id="SSF52540">
    <property type="entry name" value="P-loop containing nucleoside triphosphate hydrolases"/>
    <property type="match status" value="1"/>
</dbReference>
<evidence type="ECO:0000259" key="11">
    <source>
        <dbReference type="PROSITE" id="PS50067"/>
    </source>
</evidence>
<dbReference type="SMART" id="SM00494">
    <property type="entry name" value="ChtBD2"/>
    <property type="match status" value="2"/>
</dbReference>
<dbReference type="WBParaSite" id="MhA1_Contig1278.frz3.fgene1">
    <property type="protein sequence ID" value="MhA1_Contig1278.frz3.fgene1"/>
    <property type="gene ID" value="MhA1_Contig1278.frz3.fgene1"/>
</dbReference>
<evidence type="ECO:0000256" key="3">
    <source>
        <dbReference type="ARBA" id="ARBA00022741"/>
    </source>
</evidence>
<dbReference type="SUPFAM" id="SSF57625">
    <property type="entry name" value="Invertebrate chitin-binding proteins"/>
    <property type="match status" value="2"/>
</dbReference>
<dbReference type="PROSITE" id="PS51910">
    <property type="entry name" value="GH18_2"/>
    <property type="match status" value="1"/>
</dbReference>
<dbReference type="InterPro" id="IPR050314">
    <property type="entry name" value="Glycosyl_Hydrlase_18"/>
</dbReference>
<evidence type="ECO:0000256" key="5">
    <source>
        <dbReference type="ARBA" id="ARBA00022840"/>
    </source>
</evidence>
<evidence type="ECO:0000259" key="12">
    <source>
        <dbReference type="PROSITE" id="PS50940"/>
    </source>
</evidence>
<keyword evidence="5" id="KW-0067">ATP-binding</keyword>
<feature type="domain" description="Kinesin motor" evidence="11">
    <location>
        <begin position="1"/>
        <end position="117"/>
    </location>
</feature>
<evidence type="ECO:0000256" key="4">
    <source>
        <dbReference type="ARBA" id="ARBA00022801"/>
    </source>
</evidence>
<dbReference type="GO" id="GO:0006032">
    <property type="term" value="P:chitin catabolic process"/>
    <property type="evidence" value="ECO:0007669"/>
    <property type="project" value="TreeGrafter"/>
</dbReference>
<organism evidence="14 15">
    <name type="scientific">Meloidogyne hapla</name>
    <name type="common">Root-knot nematode worm</name>
    <dbReference type="NCBI Taxonomy" id="6305"/>
    <lineage>
        <taxon>Eukaryota</taxon>
        <taxon>Metazoa</taxon>
        <taxon>Ecdysozoa</taxon>
        <taxon>Nematoda</taxon>
        <taxon>Chromadorea</taxon>
        <taxon>Rhabditida</taxon>
        <taxon>Tylenchina</taxon>
        <taxon>Tylenchomorpha</taxon>
        <taxon>Tylenchoidea</taxon>
        <taxon>Meloidogynidae</taxon>
        <taxon>Meloidogyninae</taxon>
        <taxon>Meloidogyne</taxon>
    </lineage>
</organism>
<dbReference type="GO" id="GO:0004568">
    <property type="term" value="F:chitinase activity"/>
    <property type="evidence" value="ECO:0007669"/>
    <property type="project" value="TreeGrafter"/>
</dbReference>
<dbReference type="GO" id="GO:0007018">
    <property type="term" value="P:microtubule-based movement"/>
    <property type="evidence" value="ECO:0007669"/>
    <property type="project" value="InterPro"/>
</dbReference>
<evidence type="ECO:0000256" key="10">
    <source>
        <dbReference type="SAM" id="Coils"/>
    </source>
</evidence>
<dbReference type="GO" id="GO:0008061">
    <property type="term" value="F:chitin binding"/>
    <property type="evidence" value="ECO:0007669"/>
    <property type="project" value="UniProtKB-KW"/>
</dbReference>
<dbReference type="PROSITE" id="PS50940">
    <property type="entry name" value="CHIT_BIND_II"/>
    <property type="match status" value="1"/>
</dbReference>
<dbReference type="InterPro" id="IPR027417">
    <property type="entry name" value="P-loop_NTPase"/>
</dbReference>
<dbReference type="AlphaFoldDB" id="A0A1I8B2Y8"/>
<dbReference type="InterPro" id="IPR001223">
    <property type="entry name" value="Glyco_hydro18_cat"/>
</dbReference>
<dbReference type="InterPro" id="IPR036508">
    <property type="entry name" value="Chitin-bd_dom_sf"/>
</dbReference>
<sequence>MRNERERGKLFLIDLAGSERAAHTQNQGQRLKEGAAINRSLLALGNVINALSAAQNGKGRATFVNYRDSKLTRLLKDSLAGGAEGAKTVLIAHVTPSSAHYDETFNTLTYATRALSIDLRQSRPRRPASADRSYSDALAALRAEAQKAGRLELGGGHNAYSSTGHCSHIISLINLILIYSTLNNTNATNTNTTKRTTNTQQQAVKLPRIGGTLFDSLREQHLASAERQQKLRQTFKERLLRANAEAFELETNKQARVSILEAYEGQKDENEREDNQIINSGERLQKAVEKMRTELGEIESRLSILMENRQKLEAALRKGEQNLRSIETRMRAQAKDPQQIQVVELLSVLAKQQAERAAIHSDFAIQSRRLRRQESAFKQLRRYERVADLLIGVGGEKVEGEEERSQLFREYRILRSQLSKLLEQNSINNAIPSWNAQILERLNNGERNINNNNIIINNVKRRDSESPPTISNFGETFIISKQNNNQKIEATEQNHEYLRPCYFTNWAQYRQGRAKYLPEHYISGLCTHILYAFGWINEDGTARAYDPADLPSDWQPKGMYARVNDLKKFDPTLKTLLSFGGWSFGTRLFQQITSSQQNRQKFINSAIAFVRLHNFNGIDIDWEYPKGEADKQNFNYFLKEFKDAIALESASSSYKSKLLLTAAVAAGTENIDSGYDIPTISKYLDFILLMSYDFHGAWEQKTGMNAPLYGRASDPPELKNWHVSGAANYWFHKGMPKNKIIVGISTYGRGWTLTHPHIQRGLDAPGTAARATKYVQTAGTAAYYEFCEMLANGTEHHFNKEMQVPYLISDTDQWFSYEDVNSVRLKANWIRKNQFGGAFVWTLDFDDFNGQCPDAQHLGKYPLIGTIARELTSKTINTKIPPILPSPLPITTTTSISPPSNNNLCDGKKDGFMQLPQQPIYALSLPEEFLLCLSGNAFPMWCPKGLHYSSAYGFCTFPSNNSPPPTKFPFPEHHSKRTLINTQTIKSNTSSAIRKKFVCISDGFFADPNSCVHFYRCVGPTAYRFDCPPGLLFNKKLLLCDRPNDVVADDDYYDCGL</sequence>
<keyword evidence="6" id="KW-1015">Disulfide bond</keyword>